<keyword evidence="2 4" id="KW-0863">Zinc-finger</keyword>
<proteinExistence type="predicted"/>
<organism evidence="7 8">
    <name type="scientific">Fusarium piperis</name>
    <dbReference type="NCBI Taxonomy" id="1435070"/>
    <lineage>
        <taxon>Eukaryota</taxon>
        <taxon>Fungi</taxon>
        <taxon>Dikarya</taxon>
        <taxon>Ascomycota</taxon>
        <taxon>Pezizomycotina</taxon>
        <taxon>Sordariomycetes</taxon>
        <taxon>Hypocreomycetidae</taxon>
        <taxon>Hypocreales</taxon>
        <taxon>Nectriaceae</taxon>
        <taxon>Fusarium</taxon>
        <taxon>Fusarium solani species complex</taxon>
    </lineage>
</organism>
<evidence type="ECO:0000256" key="3">
    <source>
        <dbReference type="ARBA" id="ARBA00022833"/>
    </source>
</evidence>
<evidence type="ECO:0000256" key="5">
    <source>
        <dbReference type="SAM" id="MobiDB-lite"/>
    </source>
</evidence>
<evidence type="ECO:0000313" key="7">
    <source>
        <dbReference type="EMBL" id="KAJ4313914.1"/>
    </source>
</evidence>
<feature type="compositionally biased region" description="Basic and acidic residues" evidence="5">
    <location>
        <begin position="431"/>
        <end position="447"/>
    </location>
</feature>
<dbReference type="Proteomes" id="UP001140502">
    <property type="component" value="Unassembled WGS sequence"/>
</dbReference>
<keyword evidence="8" id="KW-1185">Reference proteome</keyword>
<dbReference type="InterPro" id="IPR013083">
    <property type="entry name" value="Znf_RING/FYVE/PHD"/>
</dbReference>
<dbReference type="InterPro" id="IPR001841">
    <property type="entry name" value="Znf_RING"/>
</dbReference>
<dbReference type="SUPFAM" id="SSF57850">
    <property type="entry name" value="RING/U-box"/>
    <property type="match status" value="1"/>
</dbReference>
<feature type="compositionally biased region" description="Polar residues" evidence="5">
    <location>
        <begin position="415"/>
        <end position="425"/>
    </location>
</feature>
<keyword evidence="3" id="KW-0862">Zinc</keyword>
<feature type="domain" description="RING-type" evidence="6">
    <location>
        <begin position="38"/>
        <end position="93"/>
    </location>
</feature>
<feature type="region of interest" description="Disordered" evidence="5">
    <location>
        <begin position="226"/>
        <end position="287"/>
    </location>
</feature>
<dbReference type="PROSITE" id="PS50089">
    <property type="entry name" value="ZF_RING_2"/>
    <property type="match status" value="1"/>
</dbReference>
<evidence type="ECO:0000259" key="6">
    <source>
        <dbReference type="PROSITE" id="PS50089"/>
    </source>
</evidence>
<evidence type="ECO:0000313" key="8">
    <source>
        <dbReference type="Proteomes" id="UP001140502"/>
    </source>
</evidence>
<dbReference type="InterPro" id="IPR017907">
    <property type="entry name" value="Znf_RING_CS"/>
</dbReference>
<evidence type="ECO:0000256" key="1">
    <source>
        <dbReference type="ARBA" id="ARBA00022723"/>
    </source>
</evidence>
<dbReference type="AlphaFoldDB" id="A0A9W8W6R8"/>
<feature type="compositionally biased region" description="Basic residues" evidence="5">
    <location>
        <begin position="248"/>
        <end position="257"/>
    </location>
</feature>
<name>A0A9W8W6R8_9HYPO</name>
<dbReference type="InterPro" id="IPR027370">
    <property type="entry name" value="Znf-RING_euk"/>
</dbReference>
<dbReference type="GO" id="GO:0008270">
    <property type="term" value="F:zinc ion binding"/>
    <property type="evidence" value="ECO:0007669"/>
    <property type="project" value="UniProtKB-KW"/>
</dbReference>
<evidence type="ECO:0000256" key="4">
    <source>
        <dbReference type="PROSITE-ProRule" id="PRU00175"/>
    </source>
</evidence>
<feature type="region of interest" description="Disordered" evidence="5">
    <location>
        <begin position="405"/>
        <end position="511"/>
    </location>
</feature>
<evidence type="ECO:0000256" key="2">
    <source>
        <dbReference type="ARBA" id="ARBA00022771"/>
    </source>
</evidence>
<dbReference type="PROSITE" id="PS00518">
    <property type="entry name" value="ZF_RING_1"/>
    <property type="match status" value="1"/>
</dbReference>
<comment type="caution">
    <text evidence="7">The sequence shown here is derived from an EMBL/GenBank/DDBJ whole genome shotgun (WGS) entry which is preliminary data.</text>
</comment>
<protein>
    <recommendedName>
        <fullName evidence="6">RING-type domain-containing protein</fullName>
    </recommendedName>
</protein>
<dbReference type="OrthoDB" id="654191at2759"/>
<feature type="compositionally biased region" description="Low complexity" evidence="5">
    <location>
        <begin position="448"/>
        <end position="465"/>
    </location>
</feature>
<sequence length="511" mass="55383">MSGISSLNDGEAYWPNIKNAILYNPTGQPSDQSMAPQCPICLQKFSITTFRRPSGEALSCVVLFCGHVICRGCLQRANEAGVGGPDEKCPSCRTPLACTRCGQPYQTFTLPKAGESPDAVFEAPLTKSESSAVQPECHNCAMSRTASREWLNRIDNGDLPREAETIEPGAVRFVYGTADALESEGRSVTQASVSSAFASVVNEEFQTLMTPRNDYISQRASELGRESENQHFGRRHETIGQDRPGSAGRRHEHRCRALNRQQERRRENLDPPNYYSLYPETRPRRSGFEEHRRMHDRLPQERGLQDQFGGLNMGGGQCLDPFGRPLDAMGGGQGLDPFGGPLDAGNPYTGGGRGTYPSELDPPNPFRDGYGNSYELDTGSRFPGTQLGRDVGMAAINGGFGRHEIGRGAFPDGRNTGNPYTNSHTPAAASDTRRRGDAGRYYHDSHDSSVSSVSSDSSVSMTPVTPVTPGPPRYVHSNDEPVNAARCPPHEGGVSQGEVNLRSGGGGDAER</sequence>
<keyword evidence="1" id="KW-0479">Metal-binding</keyword>
<dbReference type="Pfam" id="PF13445">
    <property type="entry name" value="zf-RING_UBOX"/>
    <property type="match status" value="1"/>
</dbReference>
<accession>A0A9W8W6R8</accession>
<feature type="compositionally biased region" description="Basic and acidic residues" evidence="5">
    <location>
        <begin position="226"/>
        <end position="240"/>
    </location>
</feature>
<dbReference type="EMBL" id="JAPEUR010000244">
    <property type="protein sequence ID" value="KAJ4313914.1"/>
    <property type="molecule type" value="Genomic_DNA"/>
</dbReference>
<dbReference type="Gene3D" id="3.30.40.10">
    <property type="entry name" value="Zinc/RING finger domain, C3HC4 (zinc finger)"/>
    <property type="match status" value="1"/>
</dbReference>
<reference evidence="7" key="1">
    <citation type="submission" date="2022-10" db="EMBL/GenBank/DDBJ databases">
        <title>Tapping the CABI collections for fungal endophytes: first genome assemblies for Collariella, Neodidymelliopsis, Ascochyta clinopodiicola, Didymella pomorum, Didymosphaeria variabile, Neocosmospora piperis and Neocucurbitaria cava.</title>
        <authorList>
            <person name="Hill R."/>
        </authorList>
    </citation>
    <scope>NUCLEOTIDE SEQUENCE</scope>
    <source>
        <strain evidence="7">IMI 366586</strain>
    </source>
</reference>
<dbReference type="SMART" id="SM00184">
    <property type="entry name" value="RING"/>
    <property type="match status" value="1"/>
</dbReference>
<gene>
    <name evidence="7" type="ORF">N0V84_009156</name>
</gene>